<evidence type="ECO:0000259" key="6">
    <source>
        <dbReference type="PROSITE" id="PS51208"/>
    </source>
</evidence>
<accession>A0ABY5ME78</accession>
<dbReference type="InterPro" id="IPR023828">
    <property type="entry name" value="Peptidase_S8_Ser-AS"/>
</dbReference>
<gene>
    <name evidence="7" type="ORF">NTH_00801</name>
</gene>
<keyword evidence="3 5" id="KW-0378">Hydrolase</keyword>
<reference evidence="7 8" key="1">
    <citation type="submission" date="2018-07" db="EMBL/GenBank/DDBJ databases">
        <title>Genome sequence of Nitratireductor thuwali#1536.</title>
        <authorList>
            <person name="Michoud G."/>
            <person name="Merlino G."/>
            <person name="Sefrji F.O."/>
            <person name="Daffonchio D."/>
        </authorList>
    </citation>
    <scope>NUCLEOTIDE SEQUENCE [LARGE SCALE GENOMIC DNA]</scope>
    <source>
        <strain evidence="8">Nit1536</strain>
    </source>
</reference>
<evidence type="ECO:0000256" key="1">
    <source>
        <dbReference type="ARBA" id="ARBA00022670"/>
    </source>
</evidence>
<dbReference type="SUPFAM" id="SSF103515">
    <property type="entry name" value="Autotransporter"/>
    <property type="match status" value="1"/>
</dbReference>
<feature type="domain" description="Autotransporter" evidence="6">
    <location>
        <begin position="389"/>
        <end position="676"/>
    </location>
</feature>
<dbReference type="PROSITE" id="PS00137">
    <property type="entry name" value="SUBTILASE_HIS"/>
    <property type="match status" value="1"/>
</dbReference>
<dbReference type="RefSeq" id="WP_338528789.1">
    <property type="nucleotide sequence ID" value="NZ_CP030941.1"/>
</dbReference>
<dbReference type="Proteomes" id="UP001342418">
    <property type="component" value="Chromosome"/>
</dbReference>
<feature type="active site" description="Charge relay system" evidence="5">
    <location>
        <position position="73"/>
    </location>
</feature>
<evidence type="ECO:0000313" key="7">
    <source>
        <dbReference type="EMBL" id="UUP16355.1"/>
    </source>
</evidence>
<feature type="active site" description="Charge relay system" evidence="5">
    <location>
        <position position="298"/>
    </location>
</feature>
<feature type="active site" description="Charge relay system" evidence="5">
    <location>
        <position position="113"/>
    </location>
</feature>
<dbReference type="Gene3D" id="3.40.50.200">
    <property type="entry name" value="Peptidase S8/S53 domain"/>
    <property type="match status" value="1"/>
</dbReference>
<dbReference type="InterPro" id="IPR000209">
    <property type="entry name" value="Peptidase_S8/S53_dom"/>
</dbReference>
<dbReference type="PRINTS" id="PR00723">
    <property type="entry name" value="SUBTILISIN"/>
</dbReference>
<evidence type="ECO:0000256" key="4">
    <source>
        <dbReference type="ARBA" id="ARBA00022825"/>
    </source>
</evidence>
<dbReference type="GO" id="GO:0006508">
    <property type="term" value="P:proteolysis"/>
    <property type="evidence" value="ECO:0007669"/>
    <property type="project" value="UniProtKB-KW"/>
</dbReference>
<sequence>MLGKDYASPVGRASALVLILGSILQTPPAFAEPLRGSTGDPEADFNWGLSAVNAKKAHQAGFTGKGVRVGVFDSGLDITHPEFSGRVGPDSLDIEASLLAGKPIPVSGDEEGHGTFVSGIIAANRDGQGTQGIAYGASLVPLAGDIGPDTFNVQTYFAFTYFASRGGEIVNASLGVDESDAPGGVADRAYLETQFPDAISAVREAARVGVVTVWAAGNEAADNAEAMARLPYYYPELEDTSLAVVALAHSGGLASYSSKCGVATAWCLAAPGGEGDIGDPEGVSSVASGGYMTAAGTSFAAPHVTGGLAIAREIFPDADMGDLRKLILHTAVDIGEPGVDATFGWGRLDLGNVVETIAPYGRSIFAGAAFSRRLSMEQVARLPSGPVARSQRLRRLWAAGDLVFAGIDADTDAGGLPQTKARSRTLAAGLDLIERGWLTAGLGLAYTNGATSEKSTVNTATANGFHGFGYGDWAGGAWYAKGAAGVSYFRQEHERRTIPGLAGTVLALGGPEARSSSDVWGVFADAEAGRNFDLGLAGMAVFGRFTGAVQSYGATSESGLEVLGYDLLSGTVSSAQVGPGVRFSRPFTRGAWMVAPELDLSYARVLGSSDYAVRTALLGREMEARTAALGRDVFGVGAKLTFEQPERGFTASVGYSGSFRERATQHAVRLSLSVKF</sequence>
<name>A0ABY5ME78_9HYPH</name>
<evidence type="ECO:0000256" key="3">
    <source>
        <dbReference type="ARBA" id="ARBA00022801"/>
    </source>
</evidence>
<dbReference type="EC" id="3.4.21.-" evidence="7"/>
<organism evidence="7 8">
    <name type="scientific">Nitratireductor thuwali</name>
    <dbReference type="NCBI Taxonomy" id="2267699"/>
    <lineage>
        <taxon>Bacteria</taxon>
        <taxon>Pseudomonadati</taxon>
        <taxon>Pseudomonadota</taxon>
        <taxon>Alphaproteobacteria</taxon>
        <taxon>Hyphomicrobiales</taxon>
        <taxon>Phyllobacteriaceae</taxon>
        <taxon>Nitratireductor</taxon>
    </lineage>
</organism>
<dbReference type="InterPro" id="IPR036709">
    <property type="entry name" value="Autotransporte_beta_dom_sf"/>
</dbReference>
<dbReference type="EMBL" id="CP030941">
    <property type="protein sequence ID" value="UUP16355.1"/>
    <property type="molecule type" value="Genomic_DNA"/>
</dbReference>
<dbReference type="InterPro" id="IPR005546">
    <property type="entry name" value="Autotransporte_beta"/>
</dbReference>
<comment type="similarity">
    <text evidence="5">Belongs to the peptidase S8 family.</text>
</comment>
<dbReference type="PROSITE" id="PS51892">
    <property type="entry name" value="SUBTILASE"/>
    <property type="match status" value="1"/>
</dbReference>
<evidence type="ECO:0000313" key="8">
    <source>
        <dbReference type="Proteomes" id="UP001342418"/>
    </source>
</evidence>
<protein>
    <submittedName>
        <fullName evidence="7">Extracellular serine protease</fullName>
        <ecNumber evidence="7">3.4.21.-</ecNumber>
    </submittedName>
</protein>
<keyword evidence="8" id="KW-1185">Reference proteome</keyword>
<keyword evidence="4 5" id="KW-0720">Serine protease</keyword>
<dbReference type="PANTHER" id="PTHR42884:SF14">
    <property type="entry name" value="NEUROENDOCRINE CONVERTASE 1"/>
    <property type="match status" value="1"/>
</dbReference>
<dbReference type="InterPro" id="IPR022398">
    <property type="entry name" value="Peptidase_S8_His-AS"/>
</dbReference>
<dbReference type="GO" id="GO:0008233">
    <property type="term" value="F:peptidase activity"/>
    <property type="evidence" value="ECO:0007669"/>
    <property type="project" value="UniProtKB-KW"/>
</dbReference>
<dbReference type="Pfam" id="PF00082">
    <property type="entry name" value="Peptidase_S8"/>
    <property type="match status" value="1"/>
</dbReference>
<proteinExistence type="inferred from homology"/>
<dbReference type="PANTHER" id="PTHR42884">
    <property type="entry name" value="PROPROTEIN CONVERTASE SUBTILISIN/KEXIN-RELATED"/>
    <property type="match status" value="1"/>
</dbReference>
<keyword evidence="2" id="KW-0732">Signal</keyword>
<dbReference type="InterPro" id="IPR034061">
    <property type="entry name" value="Peptidases_S8_Autotransporter"/>
</dbReference>
<keyword evidence="1 5" id="KW-0645">Protease</keyword>
<dbReference type="CDD" id="cd04848">
    <property type="entry name" value="Peptidases_S8_Autotransporter_serine_protease_like"/>
    <property type="match status" value="1"/>
</dbReference>
<dbReference type="SUPFAM" id="SSF52743">
    <property type="entry name" value="Subtilisin-like"/>
    <property type="match status" value="1"/>
</dbReference>
<dbReference type="PROSITE" id="PS51208">
    <property type="entry name" value="AUTOTRANSPORTER"/>
    <property type="match status" value="1"/>
</dbReference>
<dbReference type="Gene3D" id="2.40.128.130">
    <property type="entry name" value="Autotransporter beta-domain"/>
    <property type="match status" value="1"/>
</dbReference>
<dbReference type="InterPro" id="IPR015500">
    <property type="entry name" value="Peptidase_S8_subtilisin-rel"/>
</dbReference>
<evidence type="ECO:0000256" key="5">
    <source>
        <dbReference type="PROSITE-ProRule" id="PRU01240"/>
    </source>
</evidence>
<dbReference type="PROSITE" id="PS00138">
    <property type="entry name" value="SUBTILASE_SER"/>
    <property type="match status" value="1"/>
</dbReference>
<dbReference type="Pfam" id="PF03797">
    <property type="entry name" value="Autotransporter"/>
    <property type="match status" value="1"/>
</dbReference>
<dbReference type="InterPro" id="IPR036852">
    <property type="entry name" value="Peptidase_S8/S53_dom_sf"/>
</dbReference>
<evidence type="ECO:0000256" key="2">
    <source>
        <dbReference type="ARBA" id="ARBA00022729"/>
    </source>
</evidence>
<dbReference type="SMART" id="SM00869">
    <property type="entry name" value="Autotransporter"/>
    <property type="match status" value="1"/>
</dbReference>